<organism evidence="2 3">
    <name type="scientific">Stephania japonica</name>
    <dbReference type="NCBI Taxonomy" id="461633"/>
    <lineage>
        <taxon>Eukaryota</taxon>
        <taxon>Viridiplantae</taxon>
        <taxon>Streptophyta</taxon>
        <taxon>Embryophyta</taxon>
        <taxon>Tracheophyta</taxon>
        <taxon>Spermatophyta</taxon>
        <taxon>Magnoliopsida</taxon>
        <taxon>Ranunculales</taxon>
        <taxon>Menispermaceae</taxon>
        <taxon>Menispermoideae</taxon>
        <taxon>Cissampelideae</taxon>
        <taxon>Stephania</taxon>
    </lineage>
</organism>
<accession>A0AAP0PU46</accession>
<feature type="region of interest" description="Disordered" evidence="1">
    <location>
        <begin position="1"/>
        <end position="22"/>
    </location>
</feature>
<protein>
    <submittedName>
        <fullName evidence="2">Uncharacterized protein</fullName>
    </submittedName>
</protein>
<gene>
    <name evidence="2" type="ORF">Sjap_002380</name>
</gene>
<evidence type="ECO:0000256" key="1">
    <source>
        <dbReference type="SAM" id="MobiDB-lite"/>
    </source>
</evidence>
<name>A0AAP0PU46_9MAGN</name>
<evidence type="ECO:0000313" key="2">
    <source>
        <dbReference type="EMBL" id="KAK9154900.1"/>
    </source>
</evidence>
<sequence length="68" mass="7535">MVEKGRIERSSKKEGAERLRRRDKLKVSSRLVTSVRSRLVACENHKGGVTCGIFCDGGQTGEQTKAKD</sequence>
<dbReference type="AlphaFoldDB" id="A0AAP0PU46"/>
<evidence type="ECO:0000313" key="3">
    <source>
        <dbReference type="Proteomes" id="UP001417504"/>
    </source>
</evidence>
<reference evidence="2 3" key="1">
    <citation type="submission" date="2024-01" db="EMBL/GenBank/DDBJ databases">
        <title>Genome assemblies of Stephania.</title>
        <authorList>
            <person name="Yang L."/>
        </authorList>
    </citation>
    <scope>NUCLEOTIDE SEQUENCE [LARGE SCALE GENOMIC DNA]</scope>
    <source>
        <strain evidence="2">QJT</strain>
        <tissue evidence="2">Leaf</tissue>
    </source>
</reference>
<proteinExistence type="predicted"/>
<feature type="compositionally biased region" description="Basic and acidic residues" evidence="1">
    <location>
        <begin position="1"/>
        <end position="20"/>
    </location>
</feature>
<dbReference type="EMBL" id="JBBNAE010000001">
    <property type="protein sequence ID" value="KAK9154900.1"/>
    <property type="molecule type" value="Genomic_DNA"/>
</dbReference>
<keyword evidence="3" id="KW-1185">Reference proteome</keyword>
<comment type="caution">
    <text evidence="2">The sequence shown here is derived from an EMBL/GenBank/DDBJ whole genome shotgun (WGS) entry which is preliminary data.</text>
</comment>
<dbReference type="Proteomes" id="UP001417504">
    <property type="component" value="Unassembled WGS sequence"/>
</dbReference>